<evidence type="ECO:0000313" key="2">
    <source>
        <dbReference type="Proteomes" id="UP000054893"/>
    </source>
</evidence>
<accession>A0A158HIR4</accession>
<proteinExistence type="predicted"/>
<name>A0A158HIR4_CABSO</name>
<reference evidence="1 2" key="1">
    <citation type="submission" date="2016-01" db="EMBL/GenBank/DDBJ databases">
        <authorList>
            <person name="Oliw E.H."/>
        </authorList>
    </citation>
    <scope>NUCLEOTIDE SEQUENCE [LARGE SCALE GENOMIC DNA]</scope>
    <source>
        <strain evidence="1">LMG 22029</strain>
    </source>
</reference>
<dbReference type="CDD" id="cd09021">
    <property type="entry name" value="Aldose_epim_Ec_YphB"/>
    <property type="match status" value="1"/>
</dbReference>
<protein>
    <submittedName>
        <fullName evidence="1">Aldose 1-epimerase</fullName>
    </submittedName>
</protein>
<dbReference type="GO" id="GO:0016853">
    <property type="term" value="F:isomerase activity"/>
    <property type="evidence" value="ECO:0007669"/>
    <property type="project" value="InterPro"/>
</dbReference>
<dbReference type="GO" id="GO:0030246">
    <property type="term" value="F:carbohydrate binding"/>
    <property type="evidence" value="ECO:0007669"/>
    <property type="project" value="InterPro"/>
</dbReference>
<dbReference type="InterPro" id="IPR008183">
    <property type="entry name" value="Aldose_1/G6P_1-epimerase"/>
</dbReference>
<dbReference type="InterPro" id="IPR014718">
    <property type="entry name" value="GH-type_carb-bd"/>
</dbReference>
<dbReference type="RefSeq" id="WP_244164168.1">
    <property type="nucleotide sequence ID" value="NZ_FCOC02000017.1"/>
</dbReference>
<dbReference type="InterPro" id="IPR011013">
    <property type="entry name" value="Gal_mutarotase_sf_dom"/>
</dbReference>
<dbReference type="Proteomes" id="UP000054893">
    <property type="component" value="Unassembled WGS sequence"/>
</dbReference>
<dbReference type="SUPFAM" id="SSF74650">
    <property type="entry name" value="Galactose mutarotase-like"/>
    <property type="match status" value="1"/>
</dbReference>
<dbReference type="Gene3D" id="2.70.98.10">
    <property type="match status" value="1"/>
</dbReference>
<dbReference type="Pfam" id="PF01263">
    <property type="entry name" value="Aldose_epim"/>
    <property type="match status" value="1"/>
</dbReference>
<dbReference type="AlphaFoldDB" id="A0A158HIR4"/>
<dbReference type="EMBL" id="FCOC02000017">
    <property type="protein sequence ID" value="SAL44007.1"/>
    <property type="molecule type" value="Genomic_DNA"/>
</dbReference>
<organism evidence="1 2">
    <name type="scientific">Caballeronia sordidicola</name>
    <name type="common">Burkholderia sordidicola</name>
    <dbReference type="NCBI Taxonomy" id="196367"/>
    <lineage>
        <taxon>Bacteria</taxon>
        <taxon>Pseudomonadati</taxon>
        <taxon>Pseudomonadota</taxon>
        <taxon>Betaproteobacteria</taxon>
        <taxon>Burkholderiales</taxon>
        <taxon>Burkholderiaceae</taxon>
        <taxon>Caballeronia</taxon>
    </lineage>
</organism>
<sequence>MNAADDDAFRIALNDPALIALRAGNRRALIAPHIGGAIAAVYDLTNRHEPLHWLRPASAEALAARNPLGMASFPLLPYCNRLRDARFVFNGEAVDLSRDGNAFDHALHGHAWRRPWGVVEARANAVELSLSHEPGDEPAHHWPYRYEAMQRVELTDAGDLQVTISVRNLSGKPMPFGMGHHPYYPRTPSTRIHTQVRAMWHATPDLLPTILSAHDSVAMLASAEGMSADAFDLDNNFAGWSGSATIEWRDENRSVTLTADAPFNHMVLYAPAAHPDLLCVEPVSNTVNFLNLDAPQDDVGGGVLLPGERIQARFKWQPRGPANER</sequence>
<evidence type="ECO:0000313" key="1">
    <source>
        <dbReference type="EMBL" id="SAL44007.1"/>
    </source>
</evidence>
<dbReference type="GO" id="GO:0005975">
    <property type="term" value="P:carbohydrate metabolic process"/>
    <property type="evidence" value="ECO:0007669"/>
    <property type="project" value="InterPro"/>
</dbReference>
<gene>
    <name evidence="1" type="ORF">AWB64_04680</name>
</gene>